<dbReference type="Proteomes" id="UP000245119">
    <property type="component" value="Linkage Group LG8"/>
</dbReference>
<dbReference type="AlphaFoldDB" id="A0A2T7NXG0"/>
<gene>
    <name evidence="1" type="ORF">C0Q70_13507</name>
</gene>
<accession>A0A2T7NXG0</accession>
<proteinExistence type="predicted"/>
<organism evidence="1 2">
    <name type="scientific">Pomacea canaliculata</name>
    <name type="common">Golden apple snail</name>
    <dbReference type="NCBI Taxonomy" id="400727"/>
    <lineage>
        <taxon>Eukaryota</taxon>
        <taxon>Metazoa</taxon>
        <taxon>Spiralia</taxon>
        <taxon>Lophotrochozoa</taxon>
        <taxon>Mollusca</taxon>
        <taxon>Gastropoda</taxon>
        <taxon>Caenogastropoda</taxon>
        <taxon>Architaenioglossa</taxon>
        <taxon>Ampullarioidea</taxon>
        <taxon>Ampullariidae</taxon>
        <taxon>Pomacea</taxon>
    </lineage>
</organism>
<evidence type="ECO:0000313" key="1">
    <source>
        <dbReference type="EMBL" id="PVD25844.1"/>
    </source>
</evidence>
<dbReference type="EMBL" id="PZQS01000008">
    <property type="protein sequence ID" value="PVD25844.1"/>
    <property type="molecule type" value="Genomic_DNA"/>
</dbReference>
<protein>
    <submittedName>
        <fullName evidence="1">Uncharacterized protein</fullName>
    </submittedName>
</protein>
<evidence type="ECO:0000313" key="2">
    <source>
        <dbReference type="Proteomes" id="UP000245119"/>
    </source>
</evidence>
<comment type="caution">
    <text evidence="1">The sequence shown here is derived from an EMBL/GenBank/DDBJ whole genome shotgun (WGS) entry which is preliminary data.</text>
</comment>
<keyword evidence="2" id="KW-1185">Reference proteome</keyword>
<sequence>MSSDKWSVTRDYTGKWLRADCIHRNESRVYWRDCRGGDEEEKDAEPIWFPNKTLGVGDAGLHSPWQRGPCGEFPALDQVVSMATNNSPQHEKD</sequence>
<reference evidence="1 2" key="1">
    <citation type="submission" date="2018-04" db="EMBL/GenBank/DDBJ databases">
        <title>The genome of golden apple snail Pomacea canaliculata provides insight into stress tolerance and invasive adaptation.</title>
        <authorList>
            <person name="Liu C."/>
            <person name="Liu B."/>
            <person name="Ren Y."/>
            <person name="Zhang Y."/>
            <person name="Wang H."/>
            <person name="Li S."/>
            <person name="Jiang F."/>
            <person name="Yin L."/>
            <person name="Zhang G."/>
            <person name="Qian W."/>
            <person name="Fan W."/>
        </authorList>
    </citation>
    <scope>NUCLEOTIDE SEQUENCE [LARGE SCALE GENOMIC DNA]</scope>
    <source>
        <strain evidence="1">SZHN2017</strain>
        <tissue evidence="1">Muscle</tissue>
    </source>
</reference>
<name>A0A2T7NXG0_POMCA</name>